<proteinExistence type="predicted"/>
<accession>A0A384ZWH1</accession>
<reference evidence="1 2" key="1">
    <citation type="journal article" date="2018" name="Front. Microbiol.">
        <title>Jumbo Bacteriophages Are Represented Within an Increasing Diversity of Environmental Viruses Infecting the Emerging Phytopathogen, Dickeya solani.</title>
        <authorList>
            <person name="Day A.W."/>
            <person name="Ahn J."/>
            <person name="Salmond G.P.C."/>
        </authorList>
    </citation>
    <scope>NUCLEOTIDE SEQUENCE [LARGE SCALE GENOMIC DNA]</scope>
</reference>
<name>A0A384ZWH1_9CAUD</name>
<dbReference type="Proteomes" id="UP000263742">
    <property type="component" value="Segment"/>
</dbReference>
<protein>
    <submittedName>
        <fullName evidence="1">Uncharacterized protein</fullName>
    </submittedName>
</protein>
<gene>
    <name evidence="1" type="ORF">JA13_176</name>
</gene>
<evidence type="ECO:0000313" key="2">
    <source>
        <dbReference type="Proteomes" id="UP000263742"/>
    </source>
</evidence>
<dbReference type="EMBL" id="MH460460">
    <property type="protein sequence ID" value="AXG66579.1"/>
    <property type="molecule type" value="Genomic_DNA"/>
</dbReference>
<organism evidence="1 2">
    <name type="scientific">Dickeya phage vB_DsoM_JA13</name>
    <dbReference type="NCBI Taxonomy" id="2283030"/>
    <lineage>
        <taxon>Viruses</taxon>
        <taxon>Duplodnaviria</taxon>
        <taxon>Heunggongvirae</taxon>
        <taxon>Uroviricota</taxon>
        <taxon>Caudoviricetes</taxon>
        <taxon>Salmondvirus</taxon>
        <taxon>Salmondvirus JA11</taxon>
    </lineage>
</organism>
<evidence type="ECO:0000313" key="1">
    <source>
        <dbReference type="EMBL" id="AXG66579.1"/>
    </source>
</evidence>
<sequence length="654" mass="74992">MKTVVSISALQPSQYRNYMRGWKPDQRLLEIFEQQSHKRGKKAYRIYFDYAVERNIRVPDSHVPSPIAAFLRENNFELLDYAAGTVKDRHDRVQRLGKVLSKQPELKKLFDNDANRRQIVTAAKGDKLVCLSMHPYDVAGMSTDRGWTSCMNLVDGSNKKYIVKDVKANTLIAYLVNADDKNINKPIMRLLMKKFVNSNGSSFRYVAEVAYPDAKDTLFVRKVQEWVDENINVITDKSSSPSIITRKKDLYHDGDGDFAITGIAKLALLGMDKLDAALDKLYDAKEKAAKARNSRVGGMHATDDSAMELFKKIPAAISYKNISKLVPRAYEFWVRAIEENPQKDSLLRDAFSKFKKQKYKYLAYEIMKTLAARQDFKSIRTAHEAIPVEEFLQSGETDYLIERLLDKEKNAAKVLNIATELADFSNDPEVTFWMILARTCSEDSRSEVLESADETSVYYFKIYYAMSKLHGKYATLASLKKAKKFVPKTFYAIWEFLVKPTDKTIAEFTFYDLGADTYSERRSMQSDLFDWMDEYNPNPVLLVSSLEAGGNTPMFVCFDKTTSADSFIQYLKKKAEPAPPTTKSIEIPNGRFTSKRDDIEFEEDGEWYSVYEFARDYDVRAEVSEDPKTNVPIATFIGEEGDVDFTIKMLKRYL</sequence>